<gene>
    <name evidence="3" type="ORF">SAMN06295933_0291</name>
</gene>
<evidence type="ECO:0008006" key="5">
    <source>
        <dbReference type="Google" id="ProtNLM"/>
    </source>
</evidence>
<dbReference type="InterPro" id="IPR056909">
    <property type="entry name" value="SU10_portal"/>
</dbReference>
<dbReference type="RefSeq" id="WP_085097245.1">
    <property type="nucleotide sequence ID" value="NZ_FWZU01000001.1"/>
</dbReference>
<evidence type="ECO:0000256" key="2">
    <source>
        <dbReference type="SAM" id="MobiDB-lite"/>
    </source>
</evidence>
<dbReference type="EMBL" id="FWZU01000001">
    <property type="protein sequence ID" value="SME89391.1"/>
    <property type="molecule type" value="Genomic_DNA"/>
</dbReference>
<proteinExistence type="predicted"/>
<evidence type="ECO:0000313" key="3">
    <source>
        <dbReference type="EMBL" id="SME89391.1"/>
    </source>
</evidence>
<feature type="compositionally biased region" description="Gly residues" evidence="2">
    <location>
        <begin position="640"/>
        <end position="651"/>
    </location>
</feature>
<sequence>MAKDIKIKDTEVIRMIAPYQAKSERWQENLSTERKACLALYNMDKLGNEQKGWSQAVASTVWDAVEWLKPGLSSIFAHPDFAEIKMVDTARAKRIKKAIRYQMFRKNKGKREIRSWLHDTLLYHYGVIKVFHKTDFDLETLKHDKLSLEEMEQLVNEVDIQISKYDEVETEVPVPPLEWLMNGGDKVTTEIHYEKVKAVRRKVKYAGPSMECIPPWEFYTTPGCKDLDSSPFVAHRKKKTLHDIKRGELTGQYVKGSHKKLQDHLESNESPEVMDEYRATYEADNLDVDELGGIEISTSKEDQAISPNSEVFVWECYLRMDIDQDGLLEPVIATICGDVVLQLEENPYKRPPFRVGRLYEIAHRFEAKPLPLVLRDDQMELTNLQRILVDAAADSAYGNIITSDPEFAKQWANRQIGDVILSQAFDKFKEVRPKQPGGILLDAKETIRVGSERKTGVSSVNQGIDDNSYGKTATGVMALQSAGMQRQKFNADVLADTMEEVFRDFVEINHLFPPQEMHNPHASEKDQIQQNDFDILDDFDITVNIGVGPQDRQNQAAILEKHFQKVVQVFLPQGLAKPEHLLAIEEAIGKLLDTPVDGLQCSVDEFDELKKIKQQCQQLAGELQSAKQQLAAVTGRGIAPTGGNGGTGGASQGQPVPFGPMGQGRPGVAGPSPQPRPNG</sequence>
<accession>A0A1X7C3L3</accession>
<keyword evidence="4" id="KW-1185">Reference proteome</keyword>
<dbReference type="Pfam" id="PF23899">
    <property type="entry name" value="SU10_portal"/>
    <property type="match status" value="1"/>
</dbReference>
<reference evidence="4" key="1">
    <citation type="submission" date="2017-04" db="EMBL/GenBank/DDBJ databases">
        <authorList>
            <person name="Varghese N."/>
            <person name="Submissions S."/>
        </authorList>
    </citation>
    <scope>NUCLEOTIDE SEQUENCE [LARGE SCALE GENOMIC DNA]</scope>
    <source>
        <strain evidence="4">K3S</strain>
    </source>
</reference>
<dbReference type="AlphaFoldDB" id="A0A1X7C3L3"/>
<dbReference type="STRING" id="1519643.SAMN06295933_0291"/>
<feature type="coiled-coil region" evidence="1">
    <location>
        <begin position="609"/>
        <end position="636"/>
    </location>
</feature>
<organism evidence="3 4">
    <name type="scientific">Desulfovibrio gilichinskyi</name>
    <dbReference type="NCBI Taxonomy" id="1519643"/>
    <lineage>
        <taxon>Bacteria</taxon>
        <taxon>Pseudomonadati</taxon>
        <taxon>Thermodesulfobacteriota</taxon>
        <taxon>Desulfovibrionia</taxon>
        <taxon>Desulfovibrionales</taxon>
        <taxon>Desulfovibrionaceae</taxon>
        <taxon>Desulfovibrio</taxon>
    </lineage>
</organism>
<name>A0A1X7C3L3_9BACT</name>
<dbReference type="OrthoDB" id="5464900at2"/>
<feature type="region of interest" description="Disordered" evidence="2">
    <location>
        <begin position="636"/>
        <end position="679"/>
    </location>
</feature>
<keyword evidence="1" id="KW-0175">Coiled coil</keyword>
<evidence type="ECO:0000313" key="4">
    <source>
        <dbReference type="Proteomes" id="UP000192906"/>
    </source>
</evidence>
<protein>
    <recommendedName>
        <fullName evidence="5">Portal protein</fullName>
    </recommendedName>
</protein>
<evidence type="ECO:0000256" key="1">
    <source>
        <dbReference type="SAM" id="Coils"/>
    </source>
</evidence>
<dbReference type="Proteomes" id="UP000192906">
    <property type="component" value="Unassembled WGS sequence"/>
</dbReference>